<dbReference type="PANTHER" id="PTHR38847">
    <property type="match status" value="1"/>
</dbReference>
<organism evidence="1 2">
    <name type="scientific">Enhygromyxa salina</name>
    <dbReference type="NCBI Taxonomy" id="215803"/>
    <lineage>
        <taxon>Bacteria</taxon>
        <taxon>Pseudomonadati</taxon>
        <taxon>Myxococcota</taxon>
        <taxon>Polyangia</taxon>
        <taxon>Nannocystales</taxon>
        <taxon>Nannocystaceae</taxon>
        <taxon>Enhygromyxa</taxon>
    </lineage>
</organism>
<dbReference type="Pfam" id="PF14273">
    <property type="entry name" value="DUF4360"/>
    <property type="match status" value="1"/>
</dbReference>
<gene>
    <name evidence="1" type="ORF">DB30_00173</name>
</gene>
<name>A0A0C1ZQ03_9BACT</name>
<protein>
    <submittedName>
        <fullName evidence="1">Putative secreted protein</fullName>
    </submittedName>
</protein>
<evidence type="ECO:0000313" key="1">
    <source>
        <dbReference type="EMBL" id="KIG19664.1"/>
    </source>
</evidence>
<dbReference type="PANTHER" id="PTHR38847:SF1">
    <property type="entry name" value="PSEUDOURIDINE SYNTHASE RSUA_RLUA-LIKE DOMAIN-CONTAINING PROTEIN"/>
    <property type="match status" value="1"/>
</dbReference>
<dbReference type="InterPro" id="IPR025649">
    <property type="entry name" value="DUF4360"/>
</dbReference>
<dbReference type="RefSeq" id="WP_052546010.1">
    <property type="nucleotide sequence ID" value="NZ_JMCC02000001.1"/>
</dbReference>
<proteinExistence type="predicted"/>
<comment type="caution">
    <text evidence="1">The sequence shown here is derived from an EMBL/GenBank/DDBJ whole genome shotgun (WGS) entry which is preliminary data.</text>
</comment>
<dbReference type="EMBL" id="JMCC02000001">
    <property type="protein sequence ID" value="KIG19664.1"/>
    <property type="molecule type" value="Genomic_DNA"/>
</dbReference>
<evidence type="ECO:0000313" key="2">
    <source>
        <dbReference type="Proteomes" id="UP000031599"/>
    </source>
</evidence>
<sequence>MDEPESTDDLEMSGVVVEPASEDVLVGDALERGEPNTQVGPNDVYIEEITTNGIGCPYPGSAVAVLSSDQKSFIVIFNDMLLQNPPPPPVKTTNCVAAVKLHVPKGFQVSVSTVNTKGYAFLEKGLKATQTSNYFLAGVPLGLTYQSVLQGYFDDFYNFTDVFGVATWSKCGEAVLIGINTTLNLNAIKNPYGNGIINTTTVDGKFQKIFHINKKPC</sequence>
<accession>A0A0C1ZQ03</accession>
<reference evidence="1 2" key="1">
    <citation type="submission" date="2014-12" db="EMBL/GenBank/DDBJ databases">
        <title>Genome assembly of Enhygromyxa salina DSM 15201.</title>
        <authorList>
            <person name="Sharma G."/>
            <person name="Subramanian S."/>
        </authorList>
    </citation>
    <scope>NUCLEOTIDE SEQUENCE [LARGE SCALE GENOMIC DNA]</scope>
    <source>
        <strain evidence="1 2">DSM 15201</strain>
    </source>
</reference>
<dbReference type="AlphaFoldDB" id="A0A0C1ZQ03"/>
<dbReference type="Proteomes" id="UP000031599">
    <property type="component" value="Unassembled WGS sequence"/>
</dbReference>